<sequence>MGIFDIFKKKPKFIDDLFGELEYTTFKDSSKNSYDGETKFQGEEIGINLNADENGPTIEQKDFFKKLDNEYSEIKENIILPFLRKELEENVINSGIENFDVEFEFDGISIGKIKNGKTEWSITYYSNPMRHSVSIDFIGMEPEYMTIDG</sequence>
<name>A0ABX2E8N3_9FLAO</name>
<evidence type="ECO:0000313" key="1">
    <source>
        <dbReference type="EMBL" id="NRD24899.1"/>
    </source>
</evidence>
<gene>
    <name evidence="1" type="ORF">HNV10_16715</name>
</gene>
<protein>
    <submittedName>
        <fullName evidence="1">Uncharacterized protein</fullName>
    </submittedName>
</protein>
<evidence type="ECO:0000313" key="2">
    <source>
        <dbReference type="Proteomes" id="UP000805085"/>
    </source>
</evidence>
<reference evidence="1 2" key="1">
    <citation type="journal article" date="2015" name="Int. J. Syst. Evol. Microbiol.">
        <title>Winogradskyella litoriviva sp. nov., isolated from coastal seawater.</title>
        <authorList>
            <person name="Nedashkovskaya O.I."/>
            <person name="Kukhlevskiy A.D."/>
            <person name="Zhukova N.V."/>
            <person name="Kim S.J."/>
            <person name="Rhee S.K."/>
            <person name="Mikhailov V.V."/>
        </authorList>
    </citation>
    <scope>NUCLEOTIDE SEQUENCE [LARGE SCALE GENOMIC DNA]</scope>
    <source>
        <strain evidence="1 2">KMM6491</strain>
    </source>
</reference>
<dbReference type="EMBL" id="JABRWQ010000010">
    <property type="protein sequence ID" value="NRD24899.1"/>
    <property type="molecule type" value="Genomic_DNA"/>
</dbReference>
<dbReference type="Proteomes" id="UP000805085">
    <property type="component" value="Unassembled WGS sequence"/>
</dbReference>
<comment type="caution">
    <text evidence="1">The sequence shown here is derived from an EMBL/GenBank/DDBJ whole genome shotgun (WGS) entry which is preliminary data.</text>
</comment>
<dbReference type="RefSeq" id="WP_173302545.1">
    <property type="nucleotide sequence ID" value="NZ_JABRWQ010000010.1"/>
</dbReference>
<organism evidence="1 2">
    <name type="scientific">Winogradskyella litoriviva</name>
    <dbReference type="NCBI Taxonomy" id="1220182"/>
    <lineage>
        <taxon>Bacteria</taxon>
        <taxon>Pseudomonadati</taxon>
        <taxon>Bacteroidota</taxon>
        <taxon>Flavobacteriia</taxon>
        <taxon>Flavobacteriales</taxon>
        <taxon>Flavobacteriaceae</taxon>
        <taxon>Winogradskyella</taxon>
    </lineage>
</organism>
<accession>A0ABX2E8N3</accession>
<keyword evidence="2" id="KW-1185">Reference proteome</keyword>
<proteinExistence type="predicted"/>